<proteinExistence type="predicted"/>
<dbReference type="AlphaFoldDB" id="A0A6B2KNW1"/>
<dbReference type="SUPFAM" id="SSF50475">
    <property type="entry name" value="FMN-binding split barrel"/>
    <property type="match status" value="1"/>
</dbReference>
<dbReference type="Pfam" id="PF04299">
    <property type="entry name" value="FMN_bind_2"/>
    <property type="match status" value="1"/>
</dbReference>
<protein>
    <submittedName>
        <fullName evidence="1">FMN-binding negative transcriptional regulator</fullName>
    </submittedName>
</protein>
<organism evidence="1 2">
    <name type="scientific">Crenobacter caeni</name>
    <dbReference type="NCBI Taxonomy" id="2705474"/>
    <lineage>
        <taxon>Bacteria</taxon>
        <taxon>Pseudomonadati</taxon>
        <taxon>Pseudomonadota</taxon>
        <taxon>Betaproteobacteria</taxon>
        <taxon>Neisseriales</taxon>
        <taxon>Neisseriaceae</taxon>
        <taxon>Crenobacter</taxon>
    </lineage>
</organism>
<dbReference type="PANTHER" id="PTHR35802">
    <property type="entry name" value="PROTEASE SYNTHASE AND SPORULATION PROTEIN PAI 2"/>
    <property type="match status" value="1"/>
</dbReference>
<reference evidence="1 2" key="1">
    <citation type="submission" date="2020-02" db="EMBL/GenBank/DDBJ databases">
        <authorList>
            <person name="Yang Z."/>
        </authorList>
    </citation>
    <scope>NUCLEOTIDE SEQUENCE [LARGE SCALE GENOMIC DNA]</scope>
    <source>
        <strain evidence="1 2">HX-7-9</strain>
    </source>
</reference>
<dbReference type="PIRSF" id="PIRSF010372">
    <property type="entry name" value="PaiB"/>
    <property type="match status" value="1"/>
</dbReference>
<dbReference type="EMBL" id="JAAGAA010000003">
    <property type="protein sequence ID" value="NDV11926.1"/>
    <property type="molecule type" value="Genomic_DNA"/>
</dbReference>
<dbReference type="InterPro" id="IPR007396">
    <property type="entry name" value="TR_PAI2-type"/>
</dbReference>
<evidence type="ECO:0000313" key="1">
    <source>
        <dbReference type="EMBL" id="NDV11926.1"/>
    </source>
</evidence>
<dbReference type="Gene3D" id="2.30.110.10">
    <property type="entry name" value="Electron Transport, Fmn-binding Protein, Chain A"/>
    <property type="match status" value="1"/>
</dbReference>
<accession>A0A6B2KNW1</accession>
<dbReference type="PANTHER" id="PTHR35802:SF1">
    <property type="entry name" value="PROTEASE SYNTHASE AND SPORULATION PROTEIN PAI 2"/>
    <property type="match status" value="1"/>
</dbReference>
<sequence>MGHLQPYDKRESSAQEPRVYCPPLFAANDPAHCYALMRAHPLAHLVRQDGGALAADAVVLWPDAEAGVLRGHVARVNPLSACDGAGVLAIFSAGDAYVSPGWLPGKAEHGRVVPTWNYRVVHAHGRLRVVDDAAWLRAQMEVLTDAQEGVLGANWRVDDAPADYIAAMLGVVVGIEIAISALEGKDKLSQNRSVAERAGVRQGLAARGEAASAAIAAAMNRIEADQGERS</sequence>
<dbReference type="InterPro" id="IPR012349">
    <property type="entry name" value="Split_barrel_FMN-bd"/>
</dbReference>
<comment type="caution">
    <text evidence="1">The sequence shown here is derived from an EMBL/GenBank/DDBJ whole genome shotgun (WGS) entry which is preliminary data.</text>
</comment>
<name>A0A6B2KNW1_9NEIS</name>
<keyword evidence="2" id="KW-1185">Reference proteome</keyword>
<evidence type="ECO:0000313" key="2">
    <source>
        <dbReference type="Proteomes" id="UP000482578"/>
    </source>
</evidence>
<dbReference type="Proteomes" id="UP000482578">
    <property type="component" value="Unassembled WGS sequence"/>
</dbReference>
<gene>
    <name evidence="1" type="ORF">GZH52_03835</name>
</gene>